<dbReference type="Proteomes" id="UP001628281">
    <property type="component" value="Unassembled WGS sequence"/>
</dbReference>
<dbReference type="OrthoDB" id="21421at2"/>
<gene>
    <name evidence="4" type="ORF">ABAZ39_22120</name>
    <name evidence="5" type="ORF">ACJ41P_10905</name>
    <name evidence="6" type="ORF">C1S70_08570</name>
</gene>
<evidence type="ECO:0000313" key="4">
    <source>
        <dbReference type="EMBL" id="AIB14602.1"/>
    </source>
</evidence>
<evidence type="ECO:0000259" key="3">
    <source>
        <dbReference type="Pfam" id="PF17775"/>
    </source>
</evidence>
<reference evidence="4 7" key="1">
    <citation type="journal article" date="2014" name="Genome Announc.">
        <title>Complete Genome Sequence of the Model Rhizosphere Strain Azospirillum brasilense Az39, Successfully Applied in Agriculture.</title>
        <authorList>
            <person name="Rivera D."/>
            <person name="Revale S."/>
            <person name="Molina R."/>
            <person name="Gualpa J."/>
            <person name="Puente M."/>
            <person name="Maroniche G."/>
            <person name="Paris G."/>
            <person name="Baker D."/>
            <person name="Clavijo B."/>
            <person name="McLay K."/>
            <person name="Spaepen S."/>
            <person name="Perticari A."/>
            <person name="Vazquez M."/>
            <person name="Wisniewski-Dye F."/>
            <person name="Watkins C."/>
            <person name="Martinez-Abarca F."/>
            <person name="Vanderleyden J."/>
            <person name="Cassan F."/>
        </authorList>
    </citation>
    <scope>NUCLEOTIDE SEQUENCE [LARGE SCALE GENOMIC DNA]</scope>
    <source>
        <strain evidence="4 7">Az39</strain>
        <plasmid evidence="4">AbAZ39_p1</plasmid>
    </source>
</reference>
<dbReference type="Pfam" id="PF17775">
    <property type="entry name" value="YchJ_M-like"/>
    <property type="match status" value="1"/>
</dbReference>
<dbReference type="HAMAP" id="MF_00612">
    <property type="entry name" value="UPF0225"/>
    <property type="match status" value="1"/>
</dbReference>
<evidence type="ECO:0000313" key="8">
    <source>
        <dbReference type="Proteomes" id="UP000236268"/>
    </source>
</evidence>
<dbReference type="Gene3D" id="3.10.450.50">
    <property type="match status" value="1"/>
</dbReference>
<sequence length="165" mass="18150">MTTTATTECPCRSGKPLDACCGPYLDGSAPAPTAEALMRSRYSAFACGKIDYLQETLLPETREDFDRKEIETWAANSQWTGLEVRATEAGRAEDEDGVVEFVAHFTMNGKPQKHHETSRFTKRDGRWYYVDGTLGARPRSGPKVGRNDPCPCGSGKKYKKCCGAA</sequence>
<protein>
    <recommendedName>
        <fullName evidence="2">UPF0225 protein ABAZ39_22120</fullName>
    </recommendedName>
</protein>
<dbReference type="EMBL" id="JBJLSN010000011">
    <property type="protein sequence ID" value="MFL7901634.1"/>
    <property type="molecule type" value="Genomic_DNA"/>
</dbReference>
<dbReference type="NCBIfam" id="NF002449">
    <property type="entry name" value="PRK01617.1"/>
    <property type="match status" value="1"/>
</dbReference>
<accession>A0A060DP31</accession>
<evidence type="ECO:0000256" key="2">
    <source>
        <dbReference type="HAMAP-Rule" id="MF_00612"/>
    </source>
</evidence>
<dbReference type="KEGG" id="abq:ABAZ39_22120"/>
<dbReference type="SUPFAM" id="SSF103642">
    <property type="entry name" value="Sec-C motif"/>
    <property type="match status" value="1"/>
</dbReference>
<geneLocation type="plasmid" evidence="4 7">
    <name>AbAZ39_p1</name>
</geneLocation>
<evidence type="ECO:0000313" key="7">
    <source>
        <dbReference type="Proteomes" id="UP000027186"/>
    </source>
</evidence>
<reference evidence="6 8" key="2">
    <citation type="submission" date="2018-01" db="EMBL/GenBank/DDBJ databases">
        <title>Whole genome sequence of Azospirillum brasilense REC3 isolated from strawberry roots.</title>
        <authorList>
            <person name="Fontana C.A."/>
            <person name="Salazar S.M."/>
            <person name="Bassi D."/>
            <person name="Puglisi E."/>
            <person name="Lovaisa N.C."/>
            <person name="Toffoli L.M."/>
            <person name="Pedraza R."/>
            <person name="Cocconcelli P.S."/>
        </authorList>
    </citation>
    <scope>NUCLEOTIDE SEQUENCE [LARGE SCALE GENOMIC DNA]</scope>
    <source>
        <strain evidence="6 8">REC3</strain>
        <plasmid evidence="6">p5unnamed</plasmid>
    </source>
</reference>
<accession>A0A2K1G363</accession>
<name>A0A060DP31_9PROT</name>
<feature type="domain" description="YchJ-like middle NTF2-like" evidence="3">
    <location>
        <begin position="33"/>
        <end position="132"/>
    </location>
</feature>
<dbReference type="EMBL" id="CP007794">
    <property type="protein sequence ID" value="AIB14602.1"/>
    <property type="molecule type" value="Genomic_DNA"/>
</dbReference>
<evidence type="ECO:0000313" key="5">
    <source>
        <dbReference type="EMBL" id="MFL7901634.1"/>
    </source>
</evidence>
<dbReference type="Pfam" id="PF02810">
    <property type="entry name" value="SEC-C"/>
    <property type="match status" value="1"/>
</dbReference>
<evidence type="ECO:0000313" key="6">
    <source>
        <dbReference type="EMBL" id="PNQ99228.1"/>
    </source>
</evidence>
<dbReference type="InterPro" id="IPR048469">
    <property type="entry name" value="YchJ-like_M"/>
</dbReference>
<keyword evidence="4" id="KW-0614">Plasmid</keyword>
<dbReference type="PANTHER" id="PTHR33747">
    <property type="entry name" value="UPF0225 PROTEIN SCO1677"/>
    <property type="match status" value="1"/>
</dbReference>
<dbReference type="NCBIfam" id="NF001213">
    <property type="entry name" value="PRK00183.1"/>
    <property type="match status" value="1"/>
</dbReference>
<dbReference type="SUPFAM" id="SSF54427">
    <property type="entry name" value="NTF2-like"/>
    <property type="match status" value="1"/>
</dbReference>
<organism evidence="4 7">
    <name type="scientific">Azospirillum argentinense</name>
    <dbReference type="NCBI Taxonomy" id="2970906"/>
    <lineage>
        <taxon>Bacteria</taxon>
        <taxon>Pseudomonadati</taxon>
        <taxon>Pseudomonadota</taxon>
        <taxon>Alphaproteobacteria</taxon>
        <taxon>Rhodospirillales</taxon>
        <taxon>Azospirillaceae</taxon>
        <taxon>Azospirillum</taxon>
    </lineage>
</organism>
<dbReference type="InterPro" id="IPR032710">
    <property type="entry name" value="NTF2-like_dom_sf"/>
</dbReference>
<dbReference type="InterPro" id="IPR004027">
    <property type="entry name" value="SEC_C_motif"/>
</dbReference>
<keyword evidence="9" id="KW-1185">Reference proteome</keyword>
<comment type="similarity">
    <text evidence="1 2">Belongs to the UPF0225 family.</text>
</comment>
<dbReference type="Proteomes" id="UP000236268">
    <property type="component" value="Unassembled WGS sequence"/>
</dbReference>
<dbReference type="EMBL" id="POWG01000007">
    <property type="protein sequence ID" value="PNQ99228.1"/>
    <property type="molecule type" value="Genomic_DNA"/>
</dbReference>
<dbReference type="NCBIfam" id="NF002486">
    <property type="entry name" value="PRK01752.1"/>
    <property type="match status" value="1"/>
</dbReference>
<proteinExistence type="inferred from homology"/>
<evidence type="ECO:0000256" key="1">
    <source>
        <dbReference type="ARBA" id="ARBA00010839"/>
    </source>
</evidence>
<dbReference type="InterPro" id="IPR023006">
    <property type="entry name" value="YchJ-like"/>
</dbReference>
<dbReference type="AlphaFoldDB" id="A0A060DP31"/>
<evidence type="ECO:0000313" key="9">
    <source>
        <dbReference type="Proteomes" id="UP001628281"/>
    </source>
</evidence>
<dbReference type="RefSeq" id="WP_040134853.1">
    <property type="nucleotide sequence ID" value="NZ_CP007794.1"/>
</dbReference>
<dbReference type="PANTHER" id="PTHR33747:SF1">
    <property type="entry name" value="ADENYLATE CYCLASE-ASSOCIATED CAP C-TERMINAL DOMAIN-CONTAINING PROTEIN"/>
    <property type="match status" value="1"/>
</dbReference>
<dbReference type="Proteomes" id="UP000027186">
    <property type="component" value="Plasmid AbAZ39_p1"/>
</dbReference>
<reference evidence="5 9" key="3">
    <citation type="submission" date="2024-11" db="EMBL/GenBank/DDBJ databases">
        <title>Draft genome sequences of two bacteria associated to sugarcane roots in Colombia.</title>
        <authorList>
            <person name="Pardo-Diaz S."/>
            <person name="Masmela-Mendoza J."/>
            <person name="Delgadillo-Duran P."/>
            <person name="Bautista E.J."/>
            <person name="Rojas-Tapias D.F."/>
        </authorList>
    </citation>
    <scope>NUCLEOTIDE SEQUENCE [LARGE SCALE GENOMIC DNA]</scope>
    <source>
        <strain evidence="5 9">Ap18</strain>
    </source>
</reference>
<geneLocation type="plasmid" evidence="6">
    <name>p5unnamed</name>
</geneLocation>